<evidence type="ECO:0000256" key="1">
    <source>
        <dbReference type="ARBA" id="ARBA00001922"/>
    </source>
</evidence>
<dbReference type="InterPro" id="IPR013344">
    <property type="entry name" value="RNR_NrdJ/NrdZ"/>
</dbReference>
<dbReference type="PANTHER" id="PTHR43371:SF1">
    <property type="entry name" value="RIBONUCLEOSIDE-DIPHOSPHATE REDUCTASE"/>
    <property type="match status" value="1"/>
</dbReference>
<comment type="catalytic activity">
    <reaction evidence="10">
        <text>a 2'-deoxyribonucleoside 5'-diphosphate + [thioredoxin]-disulfide + H2O = a ribonucleoside 5'-diphosphate + [thioredoxin]-dithiol</text>
        <dbReference type="Rhea" id="RHEA:23252"/>
        <dbReference type="Rhea" id="RHEA-COMP:10698"/>
        <dbReference type="Rhea" id="RHEA-COMP:10700"/>
        <dbReference type="ChEBI" id="CHEBI:15377"/>
        <dbReference type="ChEBI" id="CHEBI:29950"/>
        <dbReference type="ChEBI" id="CHEBI:50058"/>
        <dbReference type="ChEBI" id="CHEBI:57930"/>
        <dbReference type="ChEBI" id="CHEBI:73316"/>
        <dbReference type="EC" id="1.17.4.1"/>
    </reaction>
</comment>
<evidence type="ECO:0000256" key="4">
    <source>
        <dbReference type="ARBA" id="ARBA00022628"/>
    </source>
</evidence>
<feature type="region of interest" description="Disordered" evidence="11">
    <location>
        <begin position="364"/>
        <end position="384"/>
    </location>
</feature>
<evidence type="ECO:0000256" key="6">
    <source>
        <dbReference type="ARBA" id="ARBA00022741"/>
    </source>
</evidence>
<dbReference type="Gene3D" id="3.20.70.20">
    <property type="match status" value="1"/>
</dbReference>
<dbReference type="EC" id="1.17.4.1" evidence="3"/>
<organism evidence="13">
    <name type="scientific">Thiolapillus brandeum</name>
    <dbReference type="NCBI Taxonomy" id="1076588"/>
    <lineage>
        <taxon>Bacteria</taxon>
        <taxon>Pseudomonadati</taxon>
        <taxon>Pseudomonadota</taxon>
        <taxon>Gammaproteobacteria</taxon>
        <taxon>Chromatiales</taxon>
        <taxon>Sedimenticolaceae</taxon>
        <taxon>Thiolapillus</taxon>
    </lineage>
</organism>
<evidence type="ECO:0000256" key="7">
    <source>
        <dbReference type="ARBA" id="ARBA00023002"/>
    </source>
</evidence>
<keyword evidence="6" id="KW-0547">Nucleotide-binding</keyword>
<evidence type="ECO:0000256" key="3">
    <source>
        <dbReference type="ARBA" id="ARBA00012274"/>
    </source>
</evidence>
<evidence type="ECO:0000256" key="10">
    <source>
        <dbReference type="ARBA" id="ARBA00047754"/>
    </source>
</evidence>
<comment type="cofactor">
    <cofactor evidence="1">
        <name>adenosylcob(III)alamin</name>
        <dbReference type="ChEBI" id="CHEBI:18408"/>
    </cofactor>
</comment>
<dbReference type="GO" id="GO:0004748">
    <property type="term" value="F:ribonucleoside-diphosphate reductase activity, thioredoxin disulfide as acceptor"/>
    <property type="evidence" value="ECO:0007669"/>
    <property type="project" value="UniProtKB-EC"/>
</dbReference>
<dbReference type="AlphaFoldDB" id="A0A831K578"/>
<dbReference type="GO" id="GO:0031419">
    <property type="term" value="F:cobalamin binding"/>
    <property type="evidence" value="ECO:0007669"/>
    <property type="project" value="UniProtKB-KW"/>
</dbReference>
<feature type="non-terminal residue" evidence="13">
    <location>
        <position position="1"/>
    </location>
</feature>
<name>A0A831K578_9GAMM</name>
<evidence type="ECO:0000256" key="11">
    <source>
        <dbReference type="SAM" id="MobiDB-lite"/>
    </source>
</evidence>
<accession>A0A831K578</accession>
<dbReference type="InterPro" id="IPR050862">
    <property type="entry name" value="RdRp_reductase_class-2"/>
</dbReference>
<dbReference type="InterPro" id="IPR000788">
    <property type="entry name" value="RNR_lg_C"/>
</dbReference>
<comment type="similarity">
    <text evidence="2">Belongs to the ribonucleoside diphosphate reductase class-2 family.</text>
</comment>
<sequence length="384" mass="42762">EIIQRRWSGMAEAVPCLVLKTVSACALWERIMHATYDMAEPGVLFIDRINRQNNLYYREDISATNPCGETPLPPYGACNLGSLNLTHFVQAPFLPEASMDFTALESAVITAVRMLDNVIDLSRFPLQAQAEQAHGSRRIGLGITGLADSLIMLGLHYGEDAARQLAARIMRLVCFTAYRSSAALAREKGIFPFYDRDAYTASPFIQGLPEDIQEQIYSNGIRNSHLTAIAPTGTISLFANNISSGIEPVFDFQYQRRIRGADGTYQAHMISDYAWRLWQQQAGNEKLPDYFVKARSLAPEDHLAMQAALQPYVDGAISKTINVPEEHDFTAFKSLYDHAYQLQLKGCTTFRPNEITGAILSGKEDEPAMEPQTQCCSLDRESSC</sequence>
<keyword evidence="8" id="KW-1015">Disulfide bond</keyword>
<gene>
    <name evidence="13" type="ORF">ENG92_03565</name>
</gene>
<dbReference type="EMBL" id="DRCV01000159">
    <property type="protein sequence ID" value="HDK38076.1"/>
    <property type="molecule type" value="Genomic_DNA"/>
</dbReference>
<keyword evidence="4" id="KW-0846">Cobalamin</keyword>
<dbReference type="GO" id="GO:0071897">
    <property type="term" value="P:DNA biosynthetic process"/>
    <property type="evidence" value="ECO:0007669"/>
    <property type="project" value="UniProtKB-KW"/>
</dbReference>
<evidence type="ECO:0000256" key="5">
    <source>
        <dbReference type="ARBA" id="ARBA00022634"/>
    </source>
</evidence>
<dbReference type="CDD" id="cd02888">
    <property type="entry name" value="RNR_II_dimer"/>
    <property type="match status" value="1"/>
</dbReference>
<evidence type="ECO:0000256" key="8">
    <source>
        <dbReference type="ARBA" id="ARBA00023157"/>
    </source>
</evidence>
<evidence type="ECO:0000256" key="9">
    <source>
        <dbReference type="ARBA" id="ARBA00023285"/>
    </source>
</evidence>
<dbReference type="Proteomes" id="UP000885822">
    <property type="component" value="Unassembled WGS sequence"/>
</dbReference>
<comment type="caution">
    <text evidence="13">The sequence shown here is derived from an EMBL/GenBank/DDBJ whole genome shotgun (WGS) entry which is preliminary data.</text>
</comment>
<dbReference type="Pfam" id="PF02867">
    <property type="entry name" value="Ribonuc_red_lgC"/>
    <property type="match status" value="1"/>
</dbReference>
<evidence type="ECO:0000313" key="13">
    <source>
        <dbReference type="EMBL" id="HDK38076.1"/>
    </source>
</evidence>
<protein>
    <recommendedName>
        <fullName evidence="3">ribonucleoside-diphosphate reductase</fullName>
        <ecNumber evidence="3">1.17.4.1</ecNumber>
    </recommendedName>
</protein>
<dbReference type="PANTHER" id="PTHR43371">
    <property type="entry name" value="VITAMIN B12-DEPENDENT RIBONUCLEOTIDE REDUCTASE"/>
    <property type="match status" value="1"/>
</dbReference>
<keyword evidence="9" id="KW-0170">Cobalt</keyword>
<dbReference type="GO" id="GO:0000166">
    <property type="term" value="F:nucleotide binding"/>
    <property type="evidence" value="ECO:0007669"/>
    <property type="project" value="UniProtKB-KW"/>
</dbReference>
<dbReference type="SUPFAM" id="SSF51998">
    <property type="entry name" value="PFL-like glycyl radical enzymes"/>
    <property type="match status" value="1"/>
</dbReference>
<evidence type="ECO:0000256" key="2">
    <source>
        <dbReference type="ARBA" id="ARBA00007405"/>
    </source>
</evidence>
<dbReference type="PRINTS" id="PR01183">
    <property type="entry name" value="RIBORDTASEM1"/>
</dbReference>
<evidence type="ECO:0000259" key="12">
    <source>
        <dbReference type="Pfam" id="PF02867"/>
    </source>
</evidence>
<proteinExistence type="inferred from homology"/>
<feature type="domain" description="Ribonucleotide reductase large subunit C-terminal" evidence="12">
    <location>
        <begin position="15"/>
        <end position="349"/>
    </location>
</feature>
<keyword evidence="5" id="KW-0237">DNA synthesis</keyword>
<reference evidence="13" key="1">
    <citation type="journal article" date="2020" name="mSystems">
        <title>Genome- and Community-Level Interaction Insights into Carbon Utilization and Element Cycling Functions of Hydrothermarchaeota in Hydrothermal Sediment.</title>
        <authorList>
            <person name="Zhou Z."/>
            <person name="Liu Y."/>
            <person name="Xu W."/>
            <person name="Pan J."/>
            <person name="Luo Z.H."/>
            <person name="Li M."/>
        </authorList>
    </citation>
    <scope>NUCLEOTIDE SEQUENCE [LARGE SCALE GENOMIC DNA]</scope>
    <source>
        <strain evidence="13">HyVt-26</strain>
    </source>
</reference>
<keyword evidence="7" id="KW-0560">Oxidoreductase</keyword>